<evidence type="ECO:0000256" key="4">
    <source>
        <dbReference type="SAM" id="MobiDB-lite"/>
    </source>
</evidence>
<evidence type="ECO:0000256" key="3">
    <source>
        <dbReference type="ARBA" id="ARBA00023163"/>
    </source>
</evidence>
<dbReference type="PROSITE" id="PS00041">
    <property type="entry name" value="HTH_ARAC_FAMILY_1"/>
    <property type="match status" value="1"/>
</dbReference>
<evidence type="ECO:0000256" key="1">
    <source>
        <dbReference type="ARBA" id="ARBA00023015"/>
    </source>
</evidence>
<dbReference type="RefSeq" id="WP_308809919.1">
    <property type="nucleotide sequence ID" value="NZ_BMDD01000003.1"/>
</dbReference>
<protein>
    <recommendedName>
        <fullName evidence="5">HTH araC/xylS-type domain-containing protein</fullName>
    </recommendedName>
</protein>
<keyword evidence="2" id="KW-0238">DNA-binding</keyword>
<sequence>MQKKRANVHRSDMPDSKPASPRQAPSSFHIDTADRLMENLTVHVSHAFYRAGYYGWNAPEEKPSFNRLYYVTEGEGAVTLDGVRYEPHAGQLFIMPAGAVQTRFTPPEHPYSRYFCHFDARIGDWPLFQAGSAFQITDVTEPAKIEALFVEMIEQSERPGPFAALRVKACLLQLLAYCLEKGEHTGFMDRFMQGSEREKLARVLHYVDERLAETLEIETLAELVHLHPNYFIPYFKKQMGITPMNYVQQKRIQLARRLLTSTDTGISSIAERVGMDAAHFSRTFKKATGVSPSAYRNSTR</sequence>
<dbReference type="EMBL" id="BMDD01000003">
    <property type="protein sequence ID" value="GGH78479.1"/>
    <property type="molecule type" value="Genomic_DNA"/>
</dbReference>
<dbReference type="PANTHER" id="PTHR43280">
    <property type="entry name" value="ARAC-FAMILY TRANSCRIPTIONAL REGULATOR"/>
    <property type="match status" value="1"/>
</dbReference>
<proteinExistence type="predicted"/>
<dbReference type="Proteomes" id="UP000605427">
    <property type="component" value="Unassembled WGS sequence"/>
</dbReference>
<evidence type="ECO:0000313" key="7">
    <source>
        <dbReference type="Proteomes" id="UP000605427"/>
    </source>
</evidence>
<comment type="caution">
    <text evidence="6">The sequence shown here is derived from an EMBL/GenBank/DDBJ whole genome shotgun (WGS) entry which is preliminary data.</text>
</comment>
<reference evidence="7" key="1">
    <citation type="journal article" date="2019" name="Int. J. Syst. Evol. Microbiol.">
        <title>The Global Catalogue of Microorganisms (GCM) 10K type strain sequencing project: providing services to taxonomists for standard genome sequencing and annotation.</title>
        <authorList>
            <consortium name="The Broad Institute Genomics Platform"/>
            <consortium name="The Broad Institute Genome Sequencing Center for Infectious Disease"/>
            <person name="Wu L."/>
            <person name="Ma J."/>
        </authorList>
    </citation>
    <scope>NUCLEOTIDE SEQUENCE [LARGE SCALE GENOMIC DNA]</scope>
    <source>
        <strain evidence="7">CCM 8702</strain>
    </source>
</reference>
<keyword evidence="3" id="KW-0804">Transcription</keyword>
<dbReference type="Gene3D" id="1.10.10.60">
    <property type="entry name" value="Homeodomain-like"/>
    <property type="match status" value="2"/>
</dbReference>
<keyword evidence="7" id="KW-1185">Reference proteome</keyword>
<dbReference type="SUPFAM" id="SSF51215">
    <property type="entry name" value="Regulatory protein AraC"/>
    <property type="match status" value="1"/>
</dbReference>
<dbReference type="InterPro" id="IPR009057">
    <property type="entry name" value="Homeodomain-like_sf"/>
</dbReference>
<dbReference type="Pfam" id="PF12833">
    <property type="entry name" value="HTH_18"/>
    <property type="match status" value="1"/>
</dbReference>
<organism evidence="6 7">
    <name type="scientific">Saccharibacillus endophyticus</name>
    <dbReference type="NCBI Taxonomy" id="2060666"/>
    <lineage>
        <taxon>Bacteria</taxon>
        <taxon>Bacillati</taxon>
        <taxon>Bacillota</taxon>
        <taxon>Bacilli</taxon>
        <taxon>Bacillales</taxon>
        <taxon>Paenibacillaceae</taxon>
        <taxon>Saccharibacillus</taxon>
    </lineage>
</organism>
<dbReference type="SUPFAM" id="SSF46689">
    <property type="entry name" value="Homeodomain-like"/>
    <property type="match status" value="2"/>
</dbReference>
<feature type="region of interest" description="Disordered" evidence="4">
    <location>
        <begin position="1"/>
        <end position="27"/>
    </location>
</feature>
<dbReference type="Gene3D" id="2.60.120.280">
    <property type="entry name" value="Regulatory protein AraC"/>
    <property type="match status" value="1"/>
</dbReference>
<evidence type="ECO:0000256" key="2">
    <source>
        <dbReference type="ARBA" id="ARBA00023125"/>
    </source>
</evidence>
<dbReference type="InterPro" id="IPR018062">
    <property type="entry name" value="HTH_AraC-typ_CS"/>
</dbReference>
<name>A0ABQ1ZVR6_9BACL</name>
<evidence type="ECO:0000259" key="5">
    <source>
        <dbReference type="PROSITE" id="PS01124"/>
    </source>
</evidence>
<dbReference type="InterPro" id="IPR003313">
    <property type="entry name" value="AraC-bd"/>
</dbReference>
<keyword evidence="1" id="KW-0805">Transcription regulation</keyword>
<dbReference type="Pfam" id="PF02311">
    <property type="entry name" value="AraC_binding"/>
    <property type="match status" value="1"/>
</dbReference>
<evidence type="ECO:0000313" key="6">
    <source>
        <dbReference type="EMBL" id="GGH78479.1"/>
    </source>
</evidence>
<dbReference type="PANTHER" id="PTHR43280:SF28">
    <property type="entry name" value="HTH-TYPE TRANSCRIPTIONAL ACTIVATOR RHAS"/>
    <property type="match status" value="1"/>
</dbReference>
<feature type="domain" description="HTH araC/xylS-type" evidence="5">
    <location>
        <begin position="201"/>
        <end position="298"/>
    </location>
</feature>
<dbReference type="SMART" id="SM00342">
    <property type="entry name" value="HTH_ARAC"/>
    <property type="match status" value="1"/>
</dbReference>
<dbReference type="InterPro" id="IPR018060">
    <property type="entry name" value="HTH_AraC"/>
</dbReference>
<dbReference type="InterPro" id="IPR037923">
    <property type="entry name" value="HTH-like"/>
</dbReference>
<dbReference type="PROSITE" id="PS01124">
    <property type="entry name" value="HTH_ARAC_FAMILY_2"/>
    <property type="match status" value="1"/>
</dbReference>
<accession>A0ABQ1ZVR6</accession>
<gene>
    <name evidence="6" type="ORF">GCM10007362_23800</name>
</gene>